<proteinExistence type="predicted"/>
<dbReference type="RefSeq" id="WP_026745816.1">
    <property type="nucleotide sequence ID" value="NZ_AP019823.1"/>
</dbReference>
<keyword evidence="1" id="KW-1133">Transmembrane helix</keyword>
<dbReference type="KEGG" id="lhf:JCM16775_0526"/>
<dbReference type="OrthoDB" id="79353at2"/>
<organism evidence="3 4">
    <name type="scientific">Leptotrichia hofstadii</name>
    <dbReference type="NCBI Taxonomy" id="157688"/>
    <lineage>
        <taxon>Bacteria</taxon>
        <taxon>Fusobacteriati</taxon>
        <taxon>Fusobacteriota</taxon>
        <taxon>Fusobacteriia</taxon>
        <taxon>Fusobacteriales</taxon>
        <taxon>Leptotrichiaceae</taxon>
        <taxon>Leptotrichia</taxon>
    </lineage>
</organism>
<feature type="domain" description="Predicted membrane protein YciQ-like C-terminal" evidence="2">
    <location>
        <begin position="44"/>
        <end position="304"/>
    </location>
</feature>
<feature type="transmembrane region" description="Helical" evidence="1">
    <location>
        <begin position="208"/>
        <end position="225"/>
    </location>
</feature>
<dbReference type="Pfam" id="PF20990">
    <property type="entry name" value="DUF2207_C"/>
    <property type="match status" value="1"/>
</dbReference>
<evidence type="ECO:0000256" key="1">
    <source>
        <dbReference type="SAM" id="Phobius"/>
    </source>
</evidence>
<keyword evidence="1" id="KW-0472">Membrane</keyword>
<evidence type="ECO:0000313" key="4">
    <source>
        <dbReference type="Proteomes" id="UP000321892"/>
    </source>
</evidence>
<name>A0A510JHF6_9FUSO</name>
<keyword evidence="1" id="KW-0812">Transmembrane</keyword>
<sequence>MNKSYIVIIEIIVVILVAIYSVLTWHFFGRDPKRKAVVPEFMEPDYISSMFVAYINGERDSKEIIKIGILSLILKGYISKADETGTGNKKYVLNKKNRDNLTLRKETLFEEENNLLDVLSENELFENKLKIIGYKNRIAHFLEKKYKKMIYKNNYPYFIPFISGTAICVAFTLSKLMKKDIASSMIITIFIFGWLAHVYGMQRGILKFLYVTITVGGLIGVILYADIFSGIILLILGIMFLVYAKAIGKYTVSGRRKMEYIEGLKMYFETAEKNKIDKFETEEEKLNYFNRIFPYIVALKMEDEKIGIFKDSLDFLNIMGSYAEAQYYIDEYIDRKFPIFRKKYIFW</sequence>
<reference evidence="3 4" key="1">
    <citation type="submission" date="2019-07" db="EMBL/GenBank/DDBJ databases">
        <title>Complete Genome Sequence of Leptotrichia hofstadii Strain JCM16775.</title>
        <authorList>
            <person name="Watanabe S."/>
            <person name="Cui L."/>
        </authorList>
    </citation>
    <scope>NUCLEOTIDE SEQUENCE [LARGE SCALE GENOMIC DNA]</scope>
    <source>
        <strain evidence="3 4">JCM16775</strain>
    </source>
</reference>
<evidence type="ECO:0000313" key="3">
    <source>
        <dbReference type="EMBL" id="BBM37831.1"/>
    </source>
</evidence>
<dbReference type="AlphaFoldDB" id="A0A510JHF6"/>
<dbReference type="EMBL" id="AP019823">
    <property type="protein sequence ID" value="BBM37831.1"/>
    <property type="molecule type" value="Genomic_DNA"/>
</dbReference>
<feature type="transmembrane region" description="Helical" evidence="1">
    <location>
        <begin position="181"/>
        <end position="201"/>
    </location>
</feature>
<gene>
    <name evidence="3" type="ORF">JCM16775_0526</name>
</gene>
<protein>
    <recommendedName>
        <fullName evidence="2">Predicted membrane protein YciQ-like C-terminal domain-containing protein</fullName>
    </recommendedName>
</protein>
<keyword evidence="4" id="KW-1185">Reference proteome</keyword>
<dbReference type="InterPro" id="IPR048389">
    <property type="entry name" value="YciQ-like_C"/>
</dbReference>
<evidence type="ECO:0000259" key="2">
    <source>
        <dbReference type="Pfam" id="PF20990"/>
    </source>
</evidence>
<feature type="transmembrane region" description="Helical" evidence="1">
    <location>
        <begin position="6"/>
        <end position="28"/>
    </location>
</feature>
<feature type="transmembrane region" description="Helical" evidence="1">
    <location>
        <begin position="155"/>
        <end position="175"/>
    </location>
</feature>
<accession>A0A510JHF6</accession>
<feature type="transmembrane region" description="Helical" evidence="1">
    <location>
        <begin position="231"/>
        <end position="248"/>
    </location>
</feature>
<dbReference type="Proteomes" id="UP000321892">
    <property type="component" value="Chromosome"/>
</dbReference>